<reference evidence="1 2" key="1">
    <citation type="submission" date="2018-10" db="EMBL/GenBank/DDBJ databases">
        <title>Draft Genome Sequence of Anaerotignum sp. KCTC 15736.</title>
        <authorList>
            <person name="Choi S.H."/>
            <person name="Kim J.S."/>
            <person name="Kang S.W."/>
            <person name="Lee J.S."/>
            <person name="Park S.H."/>
        </authorList>
    </citation>
    <scope>NUCLEOTIDE SEQUENCE [LARGE SCALE GENOMIC DNA]</scope>
    <source>
        <strain evidence="1 2">KCTC 15736</strain>
    </source>
</reference>
<accession>A0A401LC31</accession>
<dbReference type="InterPro" id="IPR011330">
    <property type="entry name" value="Glyco_hydro/deAcase_b/a-brl"/>
</dbReference>
<dbReference type="OrthoDB" id="9784811at2"/>
<name>A0A401LC31_9FIRM</name>
<dbReference type="InterPro" id="IPR006837">
    <property type="entry name" value="Divergent_DAC"/>
</dbReference>
<dbReference type="PANTHER" id="PTHR30105">
    <property type="entry name" value="UNCHARACTERIZED YIBQ-RELATED"/>
    <property type="match status" value="1"/>
</dbReference>
<protein>
    <recommendedName>
        <fullName evidence="3">Divergent polysaccharide deacetylase family protein</fullName>
    </recommendedName>
</protein>
<evidence type="ECO:0008006" key="3">
    <source>
        <dbReference type="Google" id="ProtNLM"/>
    </source>
</evidence>
<evidence type="ECO:0000313" key="2">
    <source>
        <dbReference type="Proteomes" id="UP000287361"/>
    </source>
</evidence>
<dbReference type="PANTHER" id="PTHR30105:SF2">
    <property type="entry name" value="DIVERGENT POLYSACCHARIDE DEACETYLASE SUPERFAMILY"/>
    <property type="match status" value="1"/>
</dbReference>
<proteinExistence type="predicted"/>
<dbReference type="Pfam" id="PF04748">
    <property type="entry name" value="Polysacc_deac_2"/>
    <property type="match status" value="1"/>
</dbReference>
<dbReference type="CDD" id="cd10936">
    <property type="entry name" value="CE4_DAC2"/>
    <property type="match status" value="1"/>
</dbReference>
<dbReference type="GO" id="GO:0005975">
    <property type="term" value="P:carbohydrate metabolic process"/>
    <property type="evidence" value="ECO:0007669"/>
    <property type="project" value="InterPro"/>
</dbReference>
<gene>
    <name evidence="1" type="ORF">KGMB03357_07500</name>
</gene>
<dbReference type="Proteomes" id="UP000287361">
    <property type="component" value="Unassembled WGS sequence"/>
</dbReference>
<keyword evidence="2" id="KW-1185">Reference proteome</keyword>
<dbReference type="AlphaFoldDB" id="A0A401LC31"/>
<dbReference type="Gene3D" id="3.20.20.370">
    <property type="entry name" value="Glycoside hydrolase/deacetylase"/>
    <property type="match status" value="1"/>
</dbReference>
<comment type="caution">
    <text evidence="1">The sequence shown here is derived from an EMBL/GenBank/DDBJ whole genome shotgun (WGS) entry which is preliminary data.</text>
</comment>
<sequence>MRENIKTGIKYLALFGMCFLGGRSLAAGQTVRVDGEKPCRLAILIDDFGYCGAGTEEMLALSIPFTAAVMPFSSCTAEDAERVRQAGKEIFIHMPMESLTGKREWVGEKGVFRDMDDAAIRECVEEAFSVLPDAAGMNNHMGSAIMEDARSLSAVMEVLKEKGVPFVDSMTTAKSLGKAVAAEKGVALLERDVFLDSTDSVAVVKEHLRKAGEVALEKGSAIAIGHVGPEGGKITAQAIKEVAPELERAGIAFVTVSELAK</sequence>
<evidence type="ECO:0000313" key="1">
    <source>
        <dbReference type="EMBL" id="GCB29089.1"/>
    </source>
</evidence>
<dbReference type="EMBL" id="BHVZ01000001">
    <property type="protein sequence ID" value="GCB29089.1"/>
    <property type="molecule type" value="Genomic_DNA"/>
</dbReference>
<dbReference type="SUPFAM" id="SSF88713">
    <property type="entry name" value="Glycoside hydrolase/deacetylase"/>
    <property type="match status" value="1"/>
</dbReference>
<organism evidence="1 2">
    <name type="scientific">Anaerotignum faecicola</name>
    <dbReference type="NCBI Taxonomy" id="2358141"/>
    <lineage>
        <taxon>Bacteria</taxon>
        <taxon>Bacillati</taxon>
        <taxon>Bacillota</taxon>
        <taxon>Clostridia</taxon>
        <taxon>Lachnospirales</taxon>
        <taxon>Anaerotignaceae</taxon>
        <taxon>Anaerotignum</taxon>
    </lineage>
</organism>